<reference evidence="3" key="1">
    <citation type="journal article" date="2014" name="Int. J. Syst. Evol. Microbiol.">
        <title>Complete genome sequence of Corynebacterium casei LMG S-19264T (=DSM 44701T), isolated from a smear-ripened cheese.</title>
        <authorList>
            <consortium name="US DOE Joint Genome Institute (JGI-PGF)"/>
            <person name="Walter F."/>
            <person name="Albersmeier A."/>
            <person name="Kalinowski J."/>
            <person name="Ruckert C."/>
        </authorList>
    </citation>
    <scope>NUCLEOTIDE SEQUENCE</scope>
    <source>
        <strain evidence="3">JCM 4369</strain>
    </source>
</reference>
<proteinExistence type="predicted"/>
<accession>A0A918IEL5</accession>
<dbReference type="RefSeq" id="WP_191875968.1">
    <property type="nucleotide sequence ID" value="NZ_BMTD01000012.1"/>
</dbReference>
<organism evidence="3 4">
    <name type="scientific">Streptomyces filipinensis</name>
    <dbReference type="NCBI Taxonomy" id="66887"/>
    <lineage>
        <taxon>Bacteria</taxon>
        <taxon>Bacillati</taxon>
        <taxon>Actinomycetota</taxon>
        <taxon>Actinomycetes</taxon>
        <taxon>Kitasatosporales</taxon>
        <taxon>Streptomycetaceae</taxon>
        <taxon>Streptomyces</taxon>
    </lineage>
</organism>
<keyword evidence="2" id="KW-0812">Transmembrane</keyword>
<dbReference type="EMBL" id="BMTD01000012">
    <property type="protein sequence ID" value="GGV08004.1"/>
    <property type="molecule type" value="Genomic_DNA"/>
</dbReference>
<feature type="compositionally biased region" description="Low complexity" evidence="1">
    <location>
        <begin position="176"/>
        <end position="212"/>
    </location>
</feature>
<sequence length="233" mass="23414">MRATVSVGQDKGTRLVRWTDEDGAVCGGDPYGGVGHVYAHGHEYGGGVTTDTVRLPACAPAVPPVPEPDTSERESARPVFVDSSGRRQRRVARTARLLVIPAGGYVALLISALLGGPAISSPLVPQADPPRSATPEPTAPDSPPATVHARKNPGPVAERKNSGTAGRTAPGRADRSPAAVAPAATSRSTAAPTTGATTASATSPARTAAPASTAPPAPSAKGRALGSSHRPVK</sequence>
<dbReference type="Proteomes" id="UP000618795">
    <property type="component" value="Unassembled WGS sequence"/>
</dbReference>
<evidence type="ECO:0000313" key="4">
    <source>
        <dbReference type="Proteomes" id="UP000618795"/>
    </source>
</evidence>
<feature type="transmembrane region" description="Helical" evidence="2">
    <location>
        <begin position="97"/>
        <end position="119"/>
    </location>
</feature>
<gene>
    <name evidence="3" type="ORF">GCM10010260_52360</name>
</gene>
<protein>
    <submittedName>
        <fullName evidence="3">Uncharacterized protein</fullName>
    </submittedName>
</protein>
<name>A0A918IEL5_9ACTN</name>
<feature type="region of interest" description="Disordered" evidence="1">
    <location>
        <begin position="124"/>
        <end position="233"/>
    </location>
</feature>
<evidence type="ECO:0000313" key="3">
    <source>
        <dbReference type="EMBL" id="GGV08004.1"/>
    </source>
</evidence>
<dbReference type="AlphaFoldDB" id="A0A918IEL5"/>
<comment type="caution">
    <text evidence="3">The sequence shown here is derived from an EMBL/GenBank/DDBJ whole genome shotgun (WGS) entry which is preliminary data.</text>
</comment>
<keyword evidence="2" id="KW-0472">Membrane</keyword>
<reference evidence="3" key="2">
    <citation type="submission" date="2020-09" db="EMBL/GenBank/DDBJ databases">
        <authorList>
            <person name="Sun Q."/>
            <person name="Ohkuma M."/>
        </authorList>
    </citation>
    <scope>NUCLEOTIDE SEQUENCE</scope>
    <source>
        <strain evidence="3">JCM 4369</strain>
    </source>
</reference>
<keyword evidence="2" id="KW-1133">Transmembrane helix</keyword>
<evidence type="ECO:0000256" key="2">
    <source>
        <dbReference type="SAM" id="Phobius"/>
    </source>
</evidence>
<feature type="region of interest" description="Disordered" evidence="1">
    <location>
        <begin position="63"/>
        <end position="88"/>
    </location>
</feature>
<evidence type="ECO:0000256" key="1">
    <source>
        <dbReference type="SAM" id="MobiDB-lite"/>
    </source>
</evidence>
<keyword evidence="4" id="KW-1185">Reference proteome</keyword>